<comment type="caution">
    <text evidence="1">The sequence shown here is derived from an EMBL/GenBank/DDBJ whole genome shotgun (WGS) entry which is preliminary data.</text>
</comment>
<sequence>MITLDTLKQDFKSALESAEAERIQQVLESFDKTCRLLIEQEDDVNNKKIIIEACLQLQKNWELQIIQLKAKVKGELADIRNNGKKIKKYLTSY</sequence>
<proteinExistence type="predicted"/>
<dbReference type="Proteomes" id="UP000239007">
    <property type="component" value="Unassembled WGS sequence"/>
</dbReference>
<organism evidence="1 2">
    <name type="scientific">Psychrosphaera saromensis</name>
    <dbReference type="NCBI Taxonomy" id="716813"/>
    <lineage>
        <taxon>Bacteria</taxon>
        <taxon>Pseudomonadati</taxon>
        <taxon>Pseudomonadota</taxon>
        <taxon>Gammaproteobacteria</taxon>
        <taxon>Alteromonadales</taxon>
        <taxon>Pseudoalteromonadaceae</taxon>
        <taxon>Psychrosphaera</taxon>
    </lineage>
</organism>
<gene>
    <name evidence="1" type="ORF">BTO11_09145</name>
</gene>
<evidence type="ECO:0008006" key="3">
    <source>
        <dbReference type="Google" id="ProtNLM"/>
    </source>
</evidence>
<protein>
    <recommendedName>
        <fullName evidence="3">Flagellar protein FliT</fullName>
    </recommendedName>
</protein>
<reference evidence="1 2" key="1">
    <citation type="submission" date="2016-12" db="EMBL/GenBank/DDBJ databases">
        <title>Diversity of luminous bacteria.</title>
        <authorList>
            <person name="Yoshizawa S."/>
            <person name="Kogure K."/>
        </authorList>
    </citation>
    <scope>NUCLEOTIDE SEQUENCE [LARGE SCALE GENOMIC DNA]</scope>
    <source>
        <strain evidence="1 2">SA4-48</strain>
    </source>
</reference>
<dbReference type="AlphaFoldDB" id="A0A2S7UV50"/>
<dbReference type="EMBL" id="MSCH01000003">
    <property type="protein sequence ID" value="PQJ53813.1"/>
    <property type="molecule type" value="Genomic_DNA"/>
</dbReference>
<dbReference type="RefSeq" id="WP_105052310.1">
    <property type="nucleotide sequence ID" value="NZ_BMYG01000002.1"/>
</dbReference>
<evidence type="ECO:0000313" key="1">
    <source>
        <dbReference type="EMBL" id="PQJ53813.1"/>
    </source>
</evidence>
<evidence type="ECO:0000313" key="2">
    <source>
        <dbReference type="Proteomes" id="UP000239007"/>
    </source>
</evidence>
<accession>A0A2S7UV50</accession>
<keyword evidence="2" id="KW-1185">Reference proteome</keyword>
<name>A0A2S7UV50_9GAMM</name>